<feature type="binding site" evidence="9">
    <location>
        <begin position="410"/>
        <end position="413"/>
    </location>
    <ligand>
        <name>ATP</name>
        <dbReference type="ChEBI" id="CHEBI:30616"/>
    </ligand>
</feature>
<feature type="binding site" evidence="9">
    <location>
        <begin position="216"/>
        <end position="218"/>
    </location>
    <ligand>
        <name>ATP</name>
        <dbReference type="ChEBI" id="CHEBI:30616"/>
    </ligand>
</feature>
<feature type="binding site" evidence="9">
    <location>
        <position position="216"/>
    </location>
    <ligand>
        <name>L-aspartate</name>
        <dbReference type="ChEBI" id="CHEBI:29991"/>
    </ligand>
</feature>
<feature type="domain" description="Aminoacyl-transfer RNA synthetases class-II family profile" evidence="10">
    <location>
        <begin position="148"/>
        <end position="439"/>
    </location>
</feature>
<evidence type="ECO:0000256" key="8">
    <source>
        <dbReference type="ARBA" id="ARBA00023146"/>
    </source>
</evidence>
<comment type="function">
    <text evidence="9">Catalyzes the attachment of L-aspartate to tRNA(Asp) in a two-step reaction: L-aspartate is first activated by ATP to form Asp-AMP and then transferred to the acceptor end of tRNA(Asp).</text>
</comment>
<feature type="binding site" evidence="9">
    <location>
        <position position="365"/>
    </location>
    <ligand>
        <name>L-aspartate</name>
        <dbReference type="ChEBI" id="CHEBI:29991"/>
    </ligand>
</feature>
<organism evidence="11">
    <name type="scientific">Fervidicoccus fontis</name>
    <dbReference type="NCBI Taxonomy" id="683846"/>
    <lineage>
        <taxon>Archaea</taxon>
        <taxon>Thermoproteota</taxon>
        <taxon>Thermoprotei</taxon>
        <taxon>Fervidicoccales</taxon>
        <taxon>Fervidicoccaceae</taxon>
        <taxon>Fervidicoccus</taxon>
    </lineage>
</organism>
<dbReference type="Pfam" id="PF01336">
    <property type="entry name" value="tRNA_anti-codon"/>
    <property type="match status" value="1"/>
</dbReference>
<dbReference type="InterPro" id="IPR012340">
    <property type="entry name" value="NA-bd_OB-fold"/>
</dbReference>
<dbReference type="GO" id="GO:0003723">
    <property type="term" value="F:RNA binding"/>
    <property type="evidence" value="ECO:0007669"/>
    <property type="project" value="TreeGrafter"/>
</dbReference>
<keyword evidence="4 9" id="KW-0436">Ligase</keyword>
<dbReference type="Gene3D" id="2.40.50.140">
    <property type="entry name" value="Nucleic acid-binding proteins"/>
    <property type="match status" value="1"/>
</dbReference>
<keyword evidence="8 9" id="KW-0030">Aminoacyl-tRNA synthetase</keyword>
<keyword evidence="5 9" id="KW-0547">Nucleotide-binding</keyword>
<dbReference type="SUPFAM" id="SSF50249">
    <property type="entry name" value="Nucleic acid-binding proteins"/>
    <property type="match status" value="1"/>
</dbReference>
<feature type="binding site" evidence="9">
    <location>
        <position position="369"/>
    </location>
    <ligand>
        <name>L-aspartate</name>
        <dbReference type="ChEBI" id="CHEBI:29991"/>
    </ligand>
</feature>
<feature type="binding site" evidence="9">
    <location>
        <begin position="224"/>
        <end position="226"/>
    </location>
    <ligand>
        <name>ATP</name>
        <dbReference type="ChEBI" id="CHEBI:30616"/>
    </ligand>
</feature>
<dbReference type="InterPro" id="IPR004523">
    <property type="entry name" value="Asp-tRNA_synthase_2"/>
</dbReference>
<evidence type="ECO:0000256" key="2">
    <source>
        <dbReference type="ARBA" id="ARBA00005312"/>
    </source>
</evidence>
<keyword evidence="9" id="KW-0479">Metal-binding</keyword>
<comment type="catalytic activity">
    <reaction evidence="9">
        <text>tRNA(Asp) + L-aspartate + ATP = L-aspartyl-tRNA(Asp) + AMP + diphosphate</text>
        <dbReference type="Rhea" id="RHEA:19649"/>
        <dbReference type="Rhea" id="RHEA-COMP:9660"/>
        <dbReference type="Rhea" id="RHEA-COMP:9678"/>
        <dbReference type="ChEBI" id="CHEBI:29991"/>
        <dbReference type="ChEBI" id="CHEBI:30616"/>
        <dbReference type="ChEBI" id="CHEBI:33019"/>
        <dbReference type="ChEBI" id="CHEBI:78442"/>
        <dbReference type="ChEBI" id="CHEBI:78516"/>
        <dbReference type="ChEBI" id="CHEBI:456215"/>
        <dbReference type="EC" id="6.1.1.12"/>
    </reaction>
</comment>
<sequence length="439" mass="49946">MIDLRARVLTQEALTKSPGEKVVIAGWVYRVRVVGKIAFVIIRDRAGLIQAVVKKNITPEAYNEAIELGKEDVVVVKGAIVEGKSSIGGKEVVVEELEVLARAARPIPIDPDDWDKTGLSKRLDWRFIDLRTPRNALIFHVVDETVNALREFYRSHGFVEVFTPKVVAEATEGGADVFPVIYFDKSAFLAQSPQLYKQMLMAAGFERVFEVGPAYRAEKHHTTRHLTEYESVDIEMSFIESHEDVMEIVERAALYTIRQVEGKLGKKIKELLDIELKPPKSVPRIALTEARRLLEHHGYRLEDPDLGTEGERVLGSIVSREYGTDLFYVTGFPWETRPFYTMRCPENPNYTRSFDLIYKGLEIVSGSKREHRPDVLKAQIQEKGLSVESFEFYLAFFRYGMPPHGGAGLGLERLVMTMLDLKNIREARLLPRDPERLTP</sequence>
<accession>A0A7J3ZLZ9</accession>
<keyword evidence="3 9" id="KW-0963">Cytoplasm</keyword>
<dbReference type="HAMAP" id="MF_02075">
    <property type="entry name" value="Asp_tRNA_synth_type2"/>
    <property type="match status" value="1"/>
</dbReference>
<keyword evidence="7 9" id="KW-0648">Protein biosynthesis</keyword>
<dbReference type="GO" id="GO:0005829">
    <property type="term" value="C:cytosol"/>
    <property type="evidence" value="ECO:0007669"/>
    <property type="project" value="TreeGrafter"/>
</dbReference>
<reference evidence="11" key="1">
    <citation type="journal article" date="2020" name="mSystems">
        <title>Genome- and Community-Level Interaction Insights into Carbon Utilization and Element Cycling Functions of Hydrothermarchaeota in Hydrothermal Sediment.</title>
        <authorList>
            <person name="Zhou Z."/>
            <person name="Liu Y."/>
            <person name="Xu W."/>
            <person name="Pan J."/>
            <person name="Luo Z.H."/>
            <person name="Li M."/>
        </authorList>
    </citation>
    <scope>NUCLEOTIDE SEQUENCE [LARGE SCALE GENOMIC DNA]</scope>
    <source>
        <strain evidence="11">SpSt-1116</strain>
    </source>
</reference>
<comment type="subcellular location">
    <subcellularLocation>
        <location evidence="1 9">Cytoplasm</location>
    </subcellularLocation>
</comment>
<dbReference type="NCBIfam" id="NF003483">
    <property type="entry name" value="PRK05159.1"/>
    <property type="match status" value="1"/>
</dbReference>
<feature type="binding site" evidence="9">
    <location>
        <position position="172"/>
    </location>
    <ligand>
        <name>L-aspartate</name>
        <dbReference type="ChEBI" id="CHEBI:29991"/>
    </ligand>
</feature>
<dbReference type="InterPro" id="IPR002312">
    <property type="entry name" value="Asp/Asn-tRNA-synth_IIb"/>
</dbReference>
<keyword evidence="9" id="KW-0460">Magnesium</keyword>
<dbReference type="EMBL" id="DRZC01000083">
    <property type="protein sequence ID" value="HHQ81089.1"/>
    <property type="molecule type" value="Genomic_DNA"/>
</dbReference>
<gene>
    <name evidence="9 11" type="primary">aspS</name>
    <name evidence="11" type="ORF">ENM78_06550</name>
</gene>
<keyword evidence="6 9" id="KW-0067">ATP-binding</keyword>
<dbReference type="GO" id="GO:0004815">
    <property type="term" value="F:aspartate-tRNA ligase activity"/>
    <property type="evidence" value="ECO:0007669"/>
    <property type="project" value="UniProtKB-UniRule"/>
</dbReference>
<dbReference type="PANTHER" id="PTHR43450:SF1">
    <property type="entry name" value="ASPARTATE--TRNA LIGASE, CYTOPLASMIC"/>
    <property type="match status" value="1"/>
</dbReference>
<evidence type="ECO:0000256" key="9">
    <source>
        <dbReference type="HAMAP-Rule" id="MF_02075"/>
    </source>
</evidence>
<evidence type="ECO:0000256" key="7">
    <source>
        <dbReference type="ARBA" id="ARBA00022917"/>
    </source>
</evidence>
<dbReference type="FunFam" id="3.30.930.10:FF:000038">
    <property type="entry name" value="Aspartate--tRNA ligase"/>
    <property type="match status" value="1"/>
</dbReference>
<feature type="region of interest" description="Aspartate" evidence="9">
    <location>
        <begin position="194"/>
        <end position="197"/>
    </location>
</feature>
<dbReference type="Gene3D" id="3.30.930.10">
    <property type="entry name" value="Bira Bifunctional Protein, Domain 2"/>
    <property type="match status" value="1"/>
</dbReference>
<dbReference type="SUPFAM" id="SSF55681">
    <property type="entry name" value="Class II aaRS and biotin synthetases"/>
    <property type="match status" value="1"/>
</dbReference>
<feature type="binding site" evidence="9">
    <location>
        <position position="362"/>
    </location>
    <ligand>
        <name>Mg(2+)</name>
        <dbReference type="ChEBI" id="CHEBI:18420"/>
        <label>3</label>
    </ligand>
</feature>
<dbReference type="InterPro" id="IPR045864">
    <property type="entry name" value="aa-tRNA-synth_II/BPL/LPL"/>
</dbReference>
<dbReference type="InterPro" id="IPR004364">
    <property type="entry name" value="Aa-tRNA-synt_II"/>
</dbReference>
<dbReference type="GO" id="GO:0017101">
    <property type="term" value="C:aminoacyl-tRNA synthetase multienzyme complex"/>
    <property type="evidence" value="ECO:0007669"/>
    <property type="project" value="TreeGrafter"/>
</dbReference>
<protein>
    <recommendedName>
        <fullName evidence="9">Aspartate--tRNA ligase</fullName>
        <ecNumber evidence="9">6.1.1.12</ecNumber>
    </recommendedName>
    <alternativeName>
        <fullName evidence="9">Aspartyl-tRNA synthetase</fullName>
        <shortName evidence="9">AspRS</shortName>
    </alternativeName>
</protein>
<evidence type="ECO:0000259" key="10">
    <source>
        <dbReference type="PROSITE" id="PS50862"/>
    </source>
</evidence>
<evidence type="ECO:0000256" key="6">
    <source>
        <dbReference type="ARBA" id="ARBA00022840"/>
    </source>
</evidence>
<evidence type="ECO:0000256" key="3">
    <source>
        <dbReference type="ARBA" id="ARBA00022490"/>
    </source>
</evidence>
<dbReference type="GO" id="GO:0005524">
    <property type="term" value="F:ATP binding"/>
    <property type="evidence" value="ECO:0007669"/>
    <property type="project" value="UniProtKB-UniRule"/>
</dbReference>
<dbReference type="GO" id="GO:0000287">
    <property type="term" value="F:magnesium ion binding"/>
    <property type="evidence" value="ECO:0007669"/>
    <property type="project" value="UniProtKB-UniRule"/>
</dbReference>
<feature type="binding site" evidence="9">
    <location>
        <position position="362"/>
    </location>
    <ligand>
        <name>ATP</name>
        <dbReference type="ChEBI" id="CHEBI:30616"/>
    </ligand>
</feature>
<dbReference type="InterPro" id="IPR006195">
    <property type="entry name" value="aa-tRNA-synth_II"/>
</dbReference>
<dbReference type="PANTHER" id="PTHR43450">
    <property type="entry name" value="ASPARTYL-TRNA SYNTHETASE"/>
    <property type="match status" value="1"/>
</dbReference>
<comment type="similarity">
    <text evidence="2 9">Belongs to the class-II aminoacyl-tRNA synthetase family. Type 2 subfamily.</text>
</comment>
<evidence type="ECO:0000256" key="5">
    <source>
        <dbReference type="ARBA" id="ARBA00022741"/>
    </source>
</evidence>
<dbReference type="InterPro" id="IPR004365">
    <property type="entry name" value="NA-bd_OB_tRNA"/>
</dbReference>
<evidence type="ECO:0000256" key="4">
    <source>
        <dbReference type="ARBA" id="ARBA00022598"/>
    </source>
</evidence>
<comment type="subunit">
    <text evidence="9">Homodimer.</text>
</comment>
<comment type="caution">
    <text evidence="9">Lacks conserved residue(s) required for the propagation of feature annotation.</text>
</comment>
<comment type="caution">
    <text evidence="11">The sequence shown here is derived from an EMBL/GenBank/DDBJ whole genome shotgun (WGS) entry which is preliminary data.</text>
</comment>
<dbReference type="CDD" id="cd00776">
    <property type="entry name" value="AsxRS_core"/>
    <property type="match status" value="1"/>
</dbReference>
<comment type="cofactor">
    <cofactor evidence="9">
        <name>Mg(2+)</name>
        <dbReference type="ChEBI" id="CHEBI:18420"/>
    </cofactor>
    <text evidence="9">Binds 3 Mg(2+) cations per subunit. The strongest magnesium site (Mg1) is bound to the beta- and gamma-phosphates of ATP and four water molecules complete its coordination sphere.</text>
</comment>
<dbReference type="AlphaFoldDB" id="A0A7J3ZLZ9"/>
<evidence type="ECO:0000256" key="1">
    <source>
        <dbReference type="ARBA" id="ARBA00004496"/>
    </source>
</evidence>
<dbReference type="Pfam" id="PF00152">
    <property type="entry name" value="tRNA-synt_2"/>
    <property type="match status" value="1"/>
</dbReference>
<dbReference type="PRINTS" id="PR01042">
    <property type="entry name" value="TRNASYNTHASP"/>
</dbReference>
<dbReference type="PROSITE" id="PS50862">
    <property type="entry name" value="AA_TRNA_LIGASE_II"/>
    <property type="match status" value="1"/>
</dbReference>
<dbReference type="GO" id="GO:0006422">
    <property type="term" value="P:aspartyl-tRNA aminoacylation"/>
    <property type="evidence" value="ECO:0007669"/>
    <property type="project" value="UniProtKB-UniRule"/>
</dbReference>
<proteinExistence type="inferred from homology"/>
<dbReference type="NCBIfam" id="TIGR00458">
    <property type="entry name" value="aspS_nondisc"/>
    <property type="match status" value="1"/>
</dbReference>
<feature type="binding site" evidence="9">
    <location>
        <position position="365"/>
    </location>
    <ligand>
        <name>Mg(2+)</name>
        <dbReference type="ChEBI" id="CHEBI:18420"/>
        <label>2</label>
    </ligand>
</feature>
<evidence type="ECO:0000313" key="11">
    <source>
        <dbReference type="EMBL" id="HHQ81089.1"/>
    </source>
</evidence>
<dbReference type="EC" id="6.1.1.12" evidence="9"/>
<feature type="binding site" evidence="9">
    <location>
        <position position="362"/>
    </location>
    <ligand>
        <name>Mg(2+)</name>
        <dbReference type="ChEBI" id="CHEBI:18420"/>
        <label>2</label>
    </ligand>
</feature>
<name>A0A7J3ZLZ9_9CREN</name>